<evidence type="ECO:0000259" key="2">
    <source>
        <dbReference type="PROSITE" id="PS51352"/>
    </source>
</evidence>
<dbReference type="InterPro" id="IPR000866">
    <property type="entry name" value="AhpC/TSA"/>
</dbReference>
<dbReference type="InterPro" id="IPR050553">
    <property type="entry name" value="Thioredoxin_ResA/DsbE_sf"/>
</dbReference>
<reference evidence="4" key="1">
    <citation type="journal article" date="2019" name="Int. J. Syst. Evol. Microbiol.">
        <title>The Global Catalogue of Microorganisms (GCM) 10K type strain sequencing project: providing services to taxonomists for standard genome sequencing and annotation.</title>
        <authorList>
            <consortium name="The Broad Institute Genomics Platform"/>
            <consortium name="The Broad Institute Genome Sequencing Center for Infectious Disease"/>
            <person name="Wu L."/>
            <person name="Ma J."/>
        </authorList>
    </citation>
    <scope>NUCLEOTIDE SEQUENCE [LARGE SCALE GENOMIC DNA]</scope>
    <source>
        <strain evidence="4">JCM 18472</strain>
    </source>
</reference>
<gene>
    <name evidence="3" type="ORF">GCM10023342_09450</name>
</gene>
<name>A0ABP9R7A1_9GAMM</name>
<evidence type="ECO:0000313" key="3">
    <source>
        <dbReference type="EMBL" id="GAA5172602.1"/>
    </source>
</evidence>
<feature type="transmembrane region" description="Helical" evidence="1">
    <location>
        <begin position="7"/>
        <end position="25"/>
    </location>
</feature>
<dbReference type="Gene3D" id="3.40.30.10">
    <property type="entry name" value="Glutaredoxin"/>
    <property type="match status" value="1"/>
</dbReference>
<evidence type="ECO:0000256" key="1">
    <source>
        <dbReference type="SAM" id="Phobius"/>
    </source>
</evidence>
<evidence type="ECO:0000313" key="4">
    <source>
        <dbReference type="Proteomes" id="UP001500074"/>
    </source>
</evidence>
<keyword evidence="4" id="KW-1185">Reference proteome</keyword>
<keyword evidence="1" id="KW-0472">Membrane</keyword>
<dbReference type="SUPFAM" id="SSF52833">
    <property type="entry name" value="Thioredoxin-like"/>
    <property type="match status" value="1"/>
</dbReference>
<dbReference type="Pfam" id="PF00578">
    <property type="entry name" value="AhpC-TSA"/>
    <property type="match status" value="1"/>
</dbReference>
<keyword evidence="1" id="KW-1133">Transmembrane helix</keyword>
<dbReference type="RefSeq" id="WP_160171097.1">
    <property type="nucleotide sequence ID" value="NZ_BAABKI010000011.1"/>
</dbReference>
<organism evidence="3 4">
    <name type="scientific">Modicisalibacter zincidurans</name>
    <dbReference type="NCBI Taxonomy" id="1178777"/>
    <lineage>
        <taxon>Bacteria</taxon>
        <taxon>Pseudomonadati</taxon>
        <taxon>Pseudomonadota</taxon>
        <taxon>Gammaproteobacteria</taxon>
        <taxon>Oceanospirillales</taxon>
        <taxon>Halomonadaceae</taxon>
        <taxon>Modicisalibacter</taxon>
    </lineage>
</organism>
<dbReference type="EMBL" id="BAABKI010000011">
    <property type="protein sequence ID" value="GAA5172602.1"/>
    <property type="molecule type" value="Genomic_DNA"/>
</dbReference>
<comment type="caution">
    <text evidence="3">The sequence shown here is derived from an EMBL/GenBank/DDBJ whole genome shotgun (WGS) entry which is preliminary data.</text>
</comment>
<dbReference type="InterPro" id="IPR036249">
    <property type="entry name" value="Thioredoxin-like_sf"/>
</dbReference>
<dbReference type="InterPro" id="IPR013766">
    <property type="entry name" value="Thioredoxin_domain"/>
</dbReference>
<feature type="domain" description="Thioredoxin" evidence="2">
    <location>
        <begin position="38"/>
        <end position="199"/>
    </location>
</feature>
<dbReference type="PROSITE" id="PS51352">
    <property type="entry name" value="THIOREDOXIN_2"/>
    <property type="match status" value="1"/>
</dbReference>
<dbReference type="PANTHER" id="PTHR42852:SF13">
    <property type="entry name" value="PROTEIN DIPZ"/>
    <property type="match status" value="1"/>
</dbReference>
<accession>A0ABP9R7A1</accession>
<protein>
    <recommendedName>
        <fullName evidence="2">Thioredoxin domain-containing protein</fullName>
    </recommendedName>
</protein>
<sequence length="202" mass="22096">MNIKKTGIWSGIIVAVIGLFVFIASNDNKSSPQAASKASQGSMAPDFDLPSSDGKRVTLSSFRGKQNVLIYFHEGLSCDACMQQMPELDKYLSDFNKMDVKLLYVALDSPEAMSKASSRYGLKSPVLSYQDAQTEQDYDLLPYSMGMGRRAGHTFVLVGKDGKILWRKDYWPSVGMSVPGGRMFVPGSEILSEVQKVLGGSS</sequence>
<dbReference type="PANTHER" id="PTHR42852">
    <property type="entry name" value="THIOL:DISULFIDE INTERCHANGE PROTEIN DSBE"/>
    <property type="match status" value="1"/>
</dbReference>
<proteinExistence type="predicted"/>
<keyword evidence="1" id="KW-0812">Transmembrane</keyword>
<dbReference type="Proteomes" id="UP001500074">
    <property type="component" value="Unassembled WGS sequence"/>
</dbReference>